<comment type="similarity">
    <text evidence="4">Belongs to the CDIP1/LITAF family.</text>
</comment>
<dbReference type="InterPro" id="IPR037519">
    <property type="entry name" value="LITAF_fam"/>
</dbReference>
<accession>A0A6P8HUX7</accession>
<dbReference type="KEGG" id="aten:116295445"/>
<feature type="region of interest" description="Disordered" evidence="8">
    <location>
        <begin position="1"/>
        <end position="64"/>
    </location>
</feature>
<evidence type="ECO:0000256" key="4">
    <source>
        <dbReference type="ARBA" id="ARBA00005975"/>
    </source>
</evidence>
<proteinExistence type="inferred from homology"/>
<name>A0A6P8HUX7_ACTTE</name>
<dbReference type="GO" id="GO:0008270">
    <property type="term" value="F:zinc ion binding"/>
    <property type="evidence" value="ECO:0007669"/>
    <property type="project" value="TreeGrafter"/>
</dbReference>
<keyword evidence="9" id="KW-0812">Transmembrane</keyword>
<dbReference type="AlphaFoldDB" id="A0A6P8HUX7"/>
<dbReference type="SMART" id="SM00714">
    <property type="entry name" value="LITAF"/>
    <property type="match status" value="1"/>
</dbReference>
<evidence type="ECO:0000256" key="9">
    <source>
        <dbReference type="SAM" id="Phobius"/>
    </source>
</evidence>
<dbReference type="RefSeq" id="XP_031559108.1">
    <property type="nucleotide sequence ID" value="XM_031703248.1"/>
</dbReference>
<sequence>MSQAPPPYPGDPQKNPYPPQQPGYPPQQAGYPPQQPGYPQQGYPPSQPYPAHHQQSHNTTTIIQTQPTTTVITPAFFGETPVAMMCPHCQASIVTATEYVPGSLAWIICVVLFFVFWPCCWLPFVIDGCKDVLHSCPNCRRQVGSYSRM</sequence>
<dbReference type="PANTHER" id="PTHR23292:SF6">
    <property type="entry name" value="FI16602P1-RELATED"/>
    <property type="match status" value="1"/>
</dbReference>
<feature type="domain" description="LITAF" evidence="10">
    <location>
        <begin position="66"/>
        <end position="148"/>
    </location>
</feature>
<dbReference type="InParanoid" id="A0A6P8HUX7"/>
<evidence type="ECO:0000256" key="7">
    <source>
        <dbReference type="ARBA" id="ARBA00023136"/>
    </source>
</evidence>
<evidence type="ECO:0000256" key="2">
    <source>
        <dbReference type="ARBA" id="ARBA00004481"/>
    </source>
</evidence>
<keyword evidence="6" id="KW-0862">Zinc</keyword>
<dbReference type="OrthoDB" id="5599753at2759"/>
<evidence type="ECO:0000259" key="10">
    <source>
        <dbReference type="PROSITE" id="PS51837"/>
    </source>
</evidence>
<evidence type="ECO:0000256" key="8">
    <source>
        <dbReference type="SAM" id="MobiDB-lite"/>
    </source>
</evidence>
<evidence type="ECO:0000256" key="6">
    <source>
        <dbReference type="ARBA" id="ARBA00022833"/>
    </source>
</evidence>
<dbReference type="Pfam" id="PF10601">
    <property type="entry name" value="zf-LITAF-like"/>
    <property type="match status" value="1"/>
</dbReference>
<evidence type="ECO:0000256" key="1">
    <source>
        <dbReference type="ARBA" id="ARBA00004414"/>
    </source>
</evidence>
<evidence type="ECO:0000256" key="3">
    <source>
        <dbReference type="ARBA" id="ARBA00004630"/>
    </source>
</evidence>
<evidence type="ECO:0000313" key="12">
    <source>
        <dbReference type="RefSeq" id="XP_031559108.1"/>
    </source>
</evidence>
<reference evidence="12" key="1">
    <citation type="submission" date="2025-08" db="UniProtKB">
        <authorList>
            <consortium name="RefSeq"/>
        </authorList>
    </citation>
    <scope>IDENTIFICATION</scope>
    <source>
        <tissue evidence="12">Tentacle</tissue>
    </source>
</reference>
<feature type="compositionally biased region" description="Pro residues" evidence="8">
    <location>
        <begin position="1"/>
        <end position="25"/>
    </location>
</feature>
<dbReference type="InterPro" id="IPR006629">
    <property type="entry name" value="LITAF"/>
</dbReference>
<feature type="compositionally biased region" description="Low complexity" evidence="8">
    <location>
        <begin position="26"/>
        <end position="44"/>
    </location>
</feature>
<dbReference type="Proteomes" id="UP000515163">
    <property type="component" value="Unplaced"/>
</dbReference>
<protein>
    <submittedName>
        <fullName evidence="12">Cell death-inducing p53-target protein 1 homolog</fullName>
    </submittedName>
</protein>
<comment type="subcellular location">
    <subcellularLocation>
        <location evidence="2">Endosome membrane</location>
        <topology evidence="2">Peripheral membrane protein</topology>
    </subcellularLocation>
    <subcellularLocation>
        <location evidence="1">Late endosome membrane</location>
    </subcellularLocation>
    <subcellularLocation>
        <location evidence="3">Lysosome membrane</location>
        <topology evidence="3">Peripheral membrane protein</topology>
        <orientation evidence="3">Cytoplasmic side</orientation>
    </subcellularLocation>
</comment>
<feature type="transmembrane region" description="Helical" evidence="9">
    <location>
        <begin position="104"/>
        <end position="126"/>
    </location>
</feature>
<dbReference type="GO" id="GO:0031902">
    <property type="term" value="C:late endosome membrane"/>
    <property type="evidence" value="ECO:0007669"/>
    <property type="project" value="UniProtKB-SubCell"/>
</dbReference>
<keyword evidence="11" id="KW-1185">Reference proteome</keyword>
<dbReference type="GO" id="GO:0005765">
    <property type="term" value="C:lysosomal membrane"/>
    <property type="evidence" value="ECO:0007669"/>
    <property type="project" value="UniProtKB-SubCell"/>
</dbReference>
<evidence type="ECO:0000313" key="11">
    <source>
        <dbReference type="Proteomes" id="UP000515163"/>
    </source>
</evidence>
<dbReference type="GeneID" id="116295445"/>
<organism evidence="11 12">
    <name type="scientific">Actinia tenebrosa</name>
    <name type="common">Australian red waratah sea anemone</name>
    <dbReference type="NCBI Taxonomy" id="6105"/>
    <lineage>
        <taxon>Eukaryota</taxon>
        <taxon>Metazoa</taxon>
        <taxon>Cnidaria</taxon>
        <taxon>Anthozoa</taxon>
        <taxon>Hexacorallia</taxon>
        <taxon>Actiniaria</taxon>
        <taxon>Actiniidae</taxon>
        <taxon>Actinia</taxon>
    </lineage>
</organism>
<dbReference type="PANTHER" id="PTHR23292">
    <property type="entry name" value="LIPOPOLYSACCHARIDE-INDUCED TUMOR NECROSIS FACTOR-ALPHA FACTOR"/>
    <property type="match status" value="1"/>
</dbReference>
<gene>
    <name evidence="12" type="primary">LOC116295445</name>
</gene>
<keyword evidence="5" id="KW-0479">Metal-binding</keyword>
<keyword evidence="7 9" id="KW-0472">Membrane</keyword>
<dbReference type="PROSITE" id="PS51837">
    <property type="entry name" value="LITAF"/>
    <property type="match status" value="1"/>
</dbReference>
<keyword evidence="9" id="KW-1133">Transmembrane helix</keyword>
<evidence type="ECO:0000256" key="5">
    <source>
        <dbReference type="ARBA" id="ARBA00022723"/>
    </source>
</evidence>